<organism evidence="2 3">
    <name type="scientific">Sphingomonas rustica</name>
    <dbReference type="NCBI Taxonomy" id="3103142"/>
    <lineage>
        <taxon>Bacteria</taxon>
        <taxon>Pseudomonadati</taxon>
        <taxon>Pseudomonadota</taxon>
        <taxon>Alphaproteobacteria</taxon>
        <taxon>Sphingomonadales</taxon>
        <taxon>Sphingomonadaceae</taxon>
        <taxon>Sphingomonas</taxon>
    </lineage>
</organism>
<keyword evidence="3" id="KW-1185">Reference proteome</keyword>
<protein>
    <recommendedName>
        <fullName evidence="4">UrcA family protein</fullName>
    </recommendedName>
</protein>
<sequence length="102" mass="10639">MRVMVVLAAMLIAAPAAAQDAGRAPEAAPEAEAPAQVLLSRGALDAISDRCKARRRWLVRDGNAIALRFDRSAAAGPGNCVLEALRRSNAGPVGFTGNDSER</sequence>
<evidence type="ECO:0000256" key="1">
    <source>
        <dbReference type="SAM" id="SignalP"/>
    </source>
</evidence>
<name>A0ABV0BEC9_9SPHN</name>
<reference evidence="2 3" key="1">
    <citation type="submission" date="2024-05" db="EMBL/GenBank/DDBJ databases">
        <title>Sphingomonas sp. HF-S3 16S ribosomal RNA gene Genome sequencing and assembly.</title>
        <authorList>
            <person name="Lee H."/>
        </authorList>
    </citation>
    <scope>NUCLEOTIDE SEQUENCE [LARGE SCALE GENOMIC DNA]</scope>
    <source>
        <strain evidence="2 3">HF-S3</strain>
    </source>
</reference>
<keyword evidence="1" id="KW-0732">Signal</keyword>
<dbReference type="EMBL" id="JBDIZK010000020">
    <property type="protein sequence ID" value="MEN3749903.1"/>
    <property type="molecule type" value="Genomic_DNA"/>
</dbReference>
<evidence type="ECO:0000313" key="2">
    <source>
        <dbReference type="EMBL" id="MEN3749903.1"/>
    </source>
</evidence>
<evidence type="ECO:0008006" key="4">
    <source>
        <dbReference type="Google" id="ProtNLM"/>
    </source>
</evidence>
<gene>
    <name evidence="2" type="ORF">TPR58_22210</name>
</gene>
<feature type="signal peptide" evidence="1">
    <location>
        <begin position="1"/>
        <end position="18"/>
    </location>
</feature>
<accession>A0ABV0BEC9</accession>
<feature type="chain" id="PRO_5045255934" description="UrcA family protein" evidence="1">
    <location>
        <begin position="19"/>
        <end position="102"/>
    </location>
</feature>
<proteinExistence type="predicted"/>
<evidence type="ECO:0000313" key="3">
    <source>
        <dbReference type="Proteomes" id="UP001427805"/>
    </source>
</evidence>
<dbReference type="Proteomes" id="UP001427805">
    <property type="component" value="Unassembled WGS sequence"/>
</dbReference>
<comment type="caution">
    <text evidence="2">The sequence shown here is derived from an EMBL/GenBank/DDBJ whole genome shotgun (WGS) entry which is preliminary data.</text>
</comment>